<proteinExistence type="inferred from homology"/>
<dbReference type="GO" id="GO:0005524">
    <property type="term" value="F:ATP binding"/>
    <property type="evidence" value="ECO:0007669"/>
    <property type="project" value="UniProtKB-UniRule"/>
</dbReference>
<name>A0A6A7K6B5_9FIRM</name>
<feature type="binding site" evidence="8">
    <location>
        <begin position="149"/>
        <end position="151"/>
    </location>
    <ligand>
        <name>ATP</name>
        <dbReference type="ChEBI" id="CHEBI:30616"/>
    </ligand>
</feature>
<dbReference type="InterPro" id="IPR002306">
    <property type="entry name" value="Trp-tRNA-ligase"/>
</dbReference>
<evidence type="ECO:0000256" key="6">
    <source>
        <dbReference type="ARBA" id="ARBA00023146"/>
    </source>
</evidence>
<evidence type="ECO:0000313" key="11">
    <source>
        <dbReference type="Proteomes" id="UP000440004"/>
    </source>
</evidence>
<protein>
    <recommendedName>
        <fullName evidence="8">Tryptophan--tRNA ligase</fullName>
        <ecNumber evidence="8">6.1.1.2</ecNumber>
    </recommendedName>
    <alternativeName>
        <fullName evidence="8">Tryptophanyl-tRNA synthetase</fullName>
        <shortName evidence="8">TrpRS</shortName>
    </alternativeName>
</protein>
<dbReference type="InterPro" id="IPR014729">
    <property type="entry name" value="Rossmann-like_a/b/a_fold"/>
</dbReference>
<evidence type="ECO:0000256" key="9">
    <source>
        <dbReference type="RuleBase" id="RU363036"/>
    </source>
</evidence>
<keyword evidence="5 8" id="KW-0648">Protein biosynthesis</keyword>
<dbReference type="SUPFAM" id="SSF52374">
    <property type="entry name" value="Nucleotidylyl transferase"/>
    <property type="match status" value="1"/>
</dbReference>
<comment type="subcellular location">
    <subcellularLocation>
        <location evidence="8">Cytoplasm</location>
    </subcellularLocation>
</comment>
<accession>A0A6A7K6B5</accession>
<feature type="binding site" evidence="8">
    <location>
        <position position="188"/>
    </location>
    <ligand>
        <name>ATP</name>
        <dbReference type="ChEBI" id="CHEBI:30616"/>
    </ligand>
</feature>
<dbReference type="GO" id="GO:0005829">
    <property type="term" value="C:cytosol"/>
    <property type="evidence" value="ECO:0007669"/>
    <property type="project" value="TreeGrafter"/>
</dbReference>
<comment type="caution">
    <text evidence="10">The sequence shown here is derived from an EMBL/GenBank/DDBJ whole genome shotgun (WGS) entry which is preliminary data.</text>
</comment>
<feature type="binding site" evidence="8">
    <location>
        <position position="137"/>
    </location>
    <ligand>
        <name>L-tryptophan</name>
        <dbReference type="ChEBI" id="CHEBI:57912"/>
    </ligand>
</feature>
<dbReference type="NCBIfam" id="TIGR00233">
    <property type="entry name" value="trpS"/>
    <property type="match status" value="1"/>
</dbReference>
<dbReference type="GO" id="GO:0006436">
    <property type="term" value="P:tryptophanyl-tRNA aminoacylation"/>
    <property type="evidence" value="ECO:0007669"/>
    <property type="project" value="UniProtKB-UniRule"/>
</dbReference>
<feature type="binding site" evidence="8">
    <location>
        <begin position="13"/>
        <end position="15"/>
    </location>
    <ligand>
        <name>ATP</name>
        <dbReference type="ChEBI" id="CHEBI:30616"/>
    </ligand>
</feature>
<feature type="binding site" evidence="8">
    <location>
        <begin position="21"/>
        <end position="22"/>
    </location>
    <ligand>
        <name>ATP</name>
        <dbReference type="ChEBI" id="CHEBI:30616"/>
    </ligand>
</feature>
<dbReference type="EMBL" id="WHNX01000005">
    <property type="protein sequence ID" value="MPW24988.1"/>
    <property type="molecule type" value="Genomic_DNA"/>
</dbReference>
<evidence type="ECO:0000256" key="1">
    <source>
        <dbReference type="ARBA" id="ARBA00005594"/>
    </source>
</evidence>
<dbReference type="InterPro" id="IPR050203">
    <property type="entry name" value="Trp-tRNA_synthetase"/>
</dbReference>
<evidence type="ECO:0000256" key="7">
    <source>
        <dbReference type="ARBA" id="ARBA00049929"/>
    </source>
</evidence>
<dbReference type="PANTHER" id="PTHR43766">
    <property type="entry name" value="TRYPTOPHAN--TRNA LIGASE, MITOCHONDRIAL"/>
    <property type="match status" value="1"/>
</dbReference>
<feature type="binding site" evidence="8">
    <location>
        <begin position="197"/>
        <end position="201"/>
    </location>
    <ligand>
        <name>ATP</name>
        <dbReference type="ChEBI" id="CHEBI:30616"/>
    </ligand>
</feature>
<feature type="short sequence motif" description="'KMSKS' region" evidence="8">
    <location>
        <begin position="197"/>
        <end position="201"/>
    </location>
</feature>
<keyword evidence="11" id="KW-1185">Reference proteome</keyword>
<dbReference type="PANTHER" id="PTHR43766:SF1">
    <property type="entry name" value="TRYPTOPHAN--TRNA LIGASE, MITOCHONDRIAL"/>
    <property type="match status" value="1"/>
</dbReference>
<comment type="catalytic activity">
    <reaction evidence="7 8">
        <text>tRNA(Trp) + L-tryptophan + ATP = L-tryptophyl-tRNA(Trp) + AMP + diphosphate + H(+)</text>
        <dbReference type="Rhea" id="RHEA:24080"/>
        <dbReference type="Rhea" id="RHEA-COMP:9671"/>
        <dbReference type="Rhea" id="RHEA-COMP:9705"/>
        <dbReference type="ChEBI" id="CHEBI:15378"/>
        <dbReference type="ChEBI" id="CHEBI:30616"/>
        <dbReference type="ChEBI" id="CHEBI:33019"/>
        <dbReference type="ChEBI" id="CHEBI:57912"/>
        <dbReference type="ChEBI" id="CHEBI:78442"/>
        <dbReference type="ChEBI" id="CHEBI:78535"/>
        <dbReference type="ChEBI" id="CHEBI:456215"/>
        <dbReference type="EC" id="6.1.1.2"/>
    </reaction>
</comment>
<feature type="short sequence motif" description="'HIGH' region" evidence="8">
    <location>
        <begin position="14"/>
        <end position="22"/>
    </location>
</feature>
<keyword evidence="8" id="KW-0963">Cytoplasm</keyword>
<dbReference type="Proteomes" id="UP000440004">
    <property type="component" value="Unassembled WGS sequence"/>
</dbReference>
<comment type="similarity">
    <text evidence="1 8 9">Belongs to the class-I aminoacyl-tRNA synthetase family.</text>
</comment>
<dbReference type="Gene3D" id="3.40.50.620">
    <property type="entry name" value="HUPs"/>
    <property type="match status" value="1"/>
</dbReference>
<dbReference type="FunFam" id="1.10.240.10:FF:000002">
    <property type="entry name" value="Tryptophan--tRNA ligase"/>
    <property type="match status" value="1"/>
</dbReference>
<dbReference type="InterPro" id="IPR001412">
    <property type="entry name" value="aa-tRNA-synth_I_CS"/>
</dbReference>
<comment type="subunit">
    <text evidence="8">Homodimer.</text>
</comment>
<dbReference type="AlphaFoldDB" id="A0A6A7K6B5"/>
<reference evidence="10 11" key="1">
    <citation type="submission" date="2019-10" db="EMBL/GenBank/DDBJ databases">
        <title>Alkalibaculum tamaniensis sp.nov., a new alkaliphilic acetogen, isolated on methoxylated aromatics from a mud volcano.</title>
        <authorList>
            <person name="Khomyakova M.A."/>
            <person name="Merkel A.Y."/>
            <person name="Bonch-Osmolovskaya E.A."/>
            <person name="Slobodkin A.I."/>
        </authorList>
    </citation>
    <scope>NUCLEOTIDE SEQUENCE [LARGE SCALE GENOMIC DNA]</scope>
    <source>
        <strain evidence="10 11">M08DMB</strain>
    </source>
</reference>
<evidence type="ECO:0000256" key="5">
    <source>
        <dbReference type="ARBA" id="ARBA00022917"/>
    </source>
</evidence>
<evidence type="ECO:0000256" key="3">
    <source>
        <dbReference type="ARBA" id="ARBA00022741"/>
    </source>
</evidence>
<keyword evidence="2 8" id="KW-0436">Ligase</keyword>
<evidence type="ECO:0000256" key="2">
    <source>
        <dbReference type="ARBA" id="ARBA00022598"/>
    </source>
</evidence>
<dbReference type="GO" id="GO:0004830">
    <property type="term" value="F:tryptophan-tRNA ligase activity"/>
    <property type="evidence" value="ECO:0007669"/>
    <property type="project" value="UniProtKB-UniRule"/>
</dbReference>
<dbReference type="PROSITE" id="PS00178">
    <property type="entry name" value="AA_TRNA_LIGASE_I"/>
    <property type="match status" value="1"/>
</dbReference>
<dbReference type="InterPro" id="IPR002305">
    <property type="entry name" value="aa-tRNA-synth_Ic"/>
</dbReference>
<evidence type="ECO:0000313" key="10">
    <source>
        <dbReference type="EMBL" id="MPW24988.1"/>
    </source>
</evidence>
<keyword evidence="6 8" id="KW-0030">Aminoacyl-tRNA synthetase</keyword>
<keyword evidence="3 8" id="KW-0547">Nucleotide-binding</keyword>
<organism evidence="10 11">
    <name type="scientific">Alkalibaculum sporogenes</name>
    <dbReference type="NCBI Taxonomy" id="2655001"/>
    <lineage>
        <taxon>Bacteria</taxon>
        <taxon>Bacillati</taxon>
        <taxon>Bacillota</taxon>
        <taxon>Clostridia</taxon>
        <taxon>Eubacteriales</taxon>
        <taxon>Eubacteriaceae</taxon>
        <taxon>Alkalibaculum</taxon>
    </lineage>
</organism>
<dbReference type="PRINTS" id="PR01039">
    <property type="entry name" value="TRNASYNTHTRP"/>
</dbReference>
<dbReference type="CDD" id="cd00806">
    <property type="entry name" value="TrpRS_core"/>
    <property type="match status" value="1"/>
</dbReference>
<dbReference type="Gene3D" id="1.10.240.10">
    <property type="entry name" value="Tyrosyl-Transfer RNA Synthetase"/>
    <property type="match status" value="1"/>
</dbReference>
<sequence>MDQEKKVLFSGIQPSGVFTIGNYFGAIKNWVSLQDQYRCFFSIVDLHAITVPQSPQELRKNSRNSLALLLAAGIDPKMSTLYYQSHVSAHSELAWILNCYTNMGELSRMTQFKDKSQKQGENIRAGLYNYPVLMAADILLFQTNLVPVGQDQKQHLELTRDIAHRFNNHFSPTFVIPEPYIPSTGARVMSLQEPEKKMSKSDENKNAFVCMTDDTDSIIKKFKRAVTDSGSEVRYDSLNKSGISNLMEIYSSATGDSYDEIERRFNGQGYGNFKQAVGEVIADTLKPIQKEYGKLIDDKGYIEEIIKESTEIARKVSYKTLAKVKKKVGLVLPI</sequence>
<dbReference type="EC" id="6.1.1.2" evidence="8"/>
<comment type="function">
    <text evidence="8">Catalyzes the attachment of tryptophan to tRNA(Trp).</text>
</comment>
<dbReference type="InterPro" id="IPR024109">
    <property type="entry name" value="Trp-tRNA-ligase_bac-type"/>
</dbReference>
<dbReference type="HAMAP" id="MF_00140_B">
    <property type="entry name" value="Trp_tRNA_synth_B"/>
    <property type="match status" value="1"/>
</dbReference>
<dbReference type="Pfam" id="PF00579">
    <property type="entry name" value="tRNA-synt_1b"/>
    <property type="match status" value="1"/>
</dbReference>
<evidence type="ECO:0000256" key="4">
    <source>
        <dbReference type="ARBA" id="ARBA00022840"/>
    </source>
</evidence>
<keyword evidence="4 8" id="KW-0067">ATP-binding</keyword>
<dbReference type="RefSeq" id="WP_152802037.1">
    <property type="nucleotide sequence ID" value="NZ_WHNX01000005.1"/>
</dbReference>
<gene>
    <name evidence="8 10" type="primary">trpS</name>
    <name evidence="10" type="ORF">GC105_04190</name>
</gene>
<evidence type="ECO:0000256" key="8">
    <source>
        <dbReference type="HAMAP-Rule" id="MF_00140"/>
    </source>
</evidence>